<dbReference type="GO" id="GO:0016887">
    <property type="term" value="F:ATP hydrolysis activity"/>
    <property type="evidence" value="ECO:0007669"/>
    <property type="project" value="TreeGrafter"/>
</dbReference>
<dbReference type="InterPro" id="IPR027417">
    <property type="entry name" value="P-loop_NTPase"/>
</dbReference>
<evidence type="ECO:0000256" key="2">
    <source>
        <dbReference type="ARBA" id="ARBA00022741"/>
    </source>
</evidence>
<protein>
    <submittedName>
        <fullName evidence="5">Flp pilus assembly complex ATPase component TadA</fullName>
    </submittedName>
</protein>
<dbReference type="Proteomes" id="UP000683551">
    <property type="component" value="Chromosome"/>
</dbReference>
<dbReference type="InterPro" id="IPR001482">
    <property type="entry name" value="T2SS/T4SS_dom"/>
</dbReference>
<evidence type="ECO:0000313" key="5">
    <source>
        <dbReference type="EMBL" id="QWY77782.1"/>
    </source>
</evidence>
<dbReference type="AlphaFoldDB" id="A0A9E6SXS3"/>
<dbReference type="SMART" id="SM00382">
    <property type="entry name" value="AAA"/>
    <property type="match status" value="1"/>
</dbReference>
<dbReference type="EMBL" id="CP071137">
    <property type="protein sequence ID" value="QWY77782.1"/>
    <property type="molecule type" value="Genomic_DNA"/>
</dbReference>
<proteinExistence type="inferred from homology"/>
<dbReference type="GO" id="GO:0005524">
    <property type="term" value="F:ATP binding"/>
    <property type="evidence" value="ECO:0007669"/>
    <property type="project" value="UniProtKB-KW"/>
</dbReference>
<evidence type="ECO:0000313" key="6">
    <source>
        <dbReference type="Proteomes" id="UP000683551"/>
    </source>
</evidence>
<dbReference type="RefSeq" id="WP_273145227.1">
    <property type="nucleotide sequence ID" value="NZ_CP053675.1"/>
</dbReference>
<evidence type="ECO:0000259" key="4">
    <source>
        <dbReference type="PROSITE" id="PS00662"/>
    </source>
</evidence>
<feature type="domain" description="Bacterial type II secretion system protein E" evidence="4">
    <location>
        <begin position="218"/>
        <end position="232"/>
    </location>
</feature>
<keyword evidence="3" id="KW-0067">ATP-binding</keyword>
<evidence type="ECO:0000256" key="1">
    <source>
        <dbReference type="ARBA" id="ARBA00006611"/>
    </source>
</evidence>
<dbReference type="GO" id="GO:0005886">
    <property type="term" value="C:plasma membrane"/>
    <property type="evidence" value="ECO:0007669"/>
    <property type="project" value="TreeGrafter"/>
</dbReference>
<dbReference type="Gene3D" id="3.30.450.90">
    <property type="match status" value="1"/>
</dbReference>
<gene>
    <name evidence="5" type="primary">tadA</name>
    <name evidence="5" type="ORF">JZL65_01460</name>
</gene>
<name>A0A9E6SXS3_9PROT</name>
<evidence type="ECO:0000256" key="3">
    <source>
        <dbReference type="ARBA" id="ARBA00022840"/>
    </source>
</evidence>
<reference evidence="5" key="1">
    <citation type="submission" date="2021-02" db="EMBL/GenBank/DDBJ databases">
        <title>Comparative genomics of Ferrovum myxofaciens strains, predominant extremophile bacteria forming large biofilm stalactites in acid mine ecosystems.</title>
        <authorList>
            <person name="Burkartova K."/>
            <person name="Ridl J."/>
            <person name="Pajer P."/>
            <person name="Falteisek L."/>
        </authorList>
    </citation>
    <scope>NUCLEOTIDE SEQUENCE</scope>
    <source>
        <strain evidence="5">MI1III</strain>
    </source>
</reference>
<keyword evidence="2" id="KW-0547">Nucleotide-binding</keyword>
<organism evidence="5 6">
    <name type="scientific">Ferrovum myxofaciens</name>
    <dbReference type="NCBI Taxonomy" id="416213"/>
    <lineage>
        <taxon>Bacteria</taxon>
        <taxon>Pseudomonadati</taxon>
        <taxon>Pseudomonadota</taxon>
        <taxon>Betaproteobacteria</taxon>
        <taxon>Ferrovales</taxon>
        <taxon>Ferrovaceae</taxon>
        <taxon>Ferrovum</taxon>
    </lineage>
</organism>
<dbReference type="Pfam" id="PF00437">
    <property type="entry name" value="T2SSE"/>
    <property type="match status" value="1"/>
</dbReference>
<dbReference type="PROSITE" id="PS00662">
    <property type="entry name" value="T2SP_E"/>
    <property type="match status" value="1"/>
</dbReference>
<dbReference type="SUPFAM" id="SSF52540">
    <property type="entry name" value="P-loop containing nucleoside triphosphate hydrolases"/>
    <property type="match status" value="1"/>
</dbReference>
<dbReference type="Gene3D" id="3.40.50.300">
    <property type="entry name" value="P-loop containing nucleotide triphosphate hydrolases"/>
    <property type="match status" value="1"/>
</dbReference>
<comment type="similarity">
    <text evidence="1">Belongs to the GSP E family.</text>
</comment>
<sequence length="520" mass="57061">MSLEPDLFVSSGRSDAEACQILNGIFTEAARKRVADIHLRDDGHSLDVRFRLPGGELWTYTTLSMEVARQVDTKIRARSKMAFNERQAAMDGRMSLKVDGGRVDVRVSLTPGVGGTQLIVNRLLMQSNAEKKLSDVRMTPAVRQTFHQLIREPNGLFVVTGPTGSGKTTTLYAVLNELNNGKNNIITIENPVEYRVKGLHQIDVCGGLTFAQALRAVLRQDPDVILVGEIRDSETAHVAIDAAITGHLVLSTLHANTAAEAVTRFIELGVDPMTLGAALRGVSAQRLISTVRPDCPKRPPTEAQVAWLANHGIRPDNGTEYPHIENRQDFNGFSPVMELVITDRAFQQVMNQGAQKMVNSAAGQPQFEGLAQAGERMAAMGHTTLEEVMRVVSSIDAVKIVTKRIGEMAVSRGHLSRHTLWAMLDERATALLDAGITATPPSEGKLLVERGYCTREQVVDMIGYTWGAQNIMENIIRTDDARFTYQDLLGKWTPGENSLFELAYRAGLCDFGGISQYVNI</sequence>
<dbReference type="CDD" id="cd01129">
    <property type="entry name" value="PulE-GspE-like"/>
    <property type="match status" value="1"/>
</dbReference>
<dbReference type="PANTHER" id="PTHR30258">
    <property type="entry name" value="TYPE II SECRETION SYSTEM PROTEIN GSPE-RELATED"/>
    <property type="match status" value="1"/>
</dbReference>
<dbReference type="InterPro" id="IPR003593">
    <property type="entry name" value="AAA+_ATPase"/>
</dbReference>
<accession>A0A9E6SXS3</accession>
<dbReference type="PANTHER" id="PTHR30258:SF2">
    <property type="entry name" value="COMG OPERON PROTEIN 1"/>
    <property type="match status" value="1"/>
</dbReference>